<sequence>MSDVRLAEEILFDNLTDATRGDFVKLADVMTYLDVLDYSPSVFEAYQSLETLLSNIADSLRIIKDHVRFDGMKTLMFEGKRQEIKDKIKFLYIKFRPIRARLAALASSRNVYAS</sequence>
<evidence type="ECO:0000313" key="1">
    <source>
        <dbReference type="EMBL" id="KLO10029.1"/>
    </source>
</evidence>
<dbReference type="Proteomes" id="UP000053477">
    <property type="component" value="Unassembled WGS sequence"/>
</dbReference>
<reference evidence="1 2" key="1">
    <citation type="submission" date="2015-04" db="EMBL/GenBank/DDBJ databases">
        <title>Complete genome sequence of Schizopora paradoxa KUC8140, a cosmopolitan wood degrader in East Asia.</title>
        <authorList>
            <consortium name="DOE Joint Genome Institute"/>
            <person name="Min B."/>
            <person name="Park H."/>
            <person name="Jang Y."/>
            <person name="Kim J.-J."/>
            <person name="Kim K.H."/>
            <person name="Pangilinan J."/>
            <person name="Lipzen A."/>
            <person name="Riley R."/>
            <person name="Grigoriev I.V."/>
            <person name="Spatafora J.W."/>
            <person name="Choi I.-G."/>
        </authorList>
    </citation>
    <scope>NUCLEOTIDE SEQUENCE [LARGE SCALE GENOMIC DNA]</scope>
    <source>
        <strain evidence="1 2">KUC8140</strain>
    </source>
</reference>
<evidence type="ECO:0000313" key="2">
    <source>
        <dbReference type="Proteomes" id="UP000053477"/>
    </source>
</evidence>
<accession>A0A0H2RE27</accession>
<dbReference type="InParanoid" id="A0A0H2RE27"/>
<organism evidence="1 2">
    <name type="scientific">Schizopora paradoxa</name>
    <dbReference type="NCBI Taxonomy" id="27342"/>
    <lineage>
        <taxon>Eukaryota</taxon>
        <taxon>Fungi</taxon>
        <taxon>Dikarya</taxon>
        <taxon>Basidiomycota</taxon>
        <taxon>Agaricomycotina</taxon>
        <taxon>Agaricomycetes</taxon>
        <taxon>Hymenochaetales</taxon>
        <taxon>Schizoporaceae</taxon>
        <taxon>Schizopora</taxon>
    </lineage>
</organism>
<dbReference type="EMBL" id="KQ086038">
    <property type="protein sequence ID" value="KLO10029.1"/>
    <property type="molecule type" value="Genomic_DNA"/>
</dbReference>
<dbReference type="AlphaFoldDB" id="A0A0H2RE27"/>
<protein>
    <submittedName>
        <fullName evidence="1">Uncharacterized protein</fullName>
    </submittedName>
</protein>
<proteinExistence type="predicted"/>
<keyword evidence="2" id="KW-1185">Reference proteome</keyword>
<name>A0A0H2RE27_9AGAM</name>
<gene>
    <name evidence="1" type="ORF">SCHPADRAFT_892671</name>
</gene>